<dbReference type="Proteomes" id="UP000732105">
    <property type="component" value="Unassembled WGS sequence"/>
</dbReference>
<dbReference type="HAMAP" id="MF_01043">
    <property type="entry name" value="PlsY"/>
    <property type="match status" value="1"/>
</dbReference>
<dbReference type="SMART" id="SM01207">
    <property type="entry name" value="G3P_acyltransf"/>
    <property type="match status" value="1"/>
</dbReference>
<feature type="transmembrane region" description="Helical" evidence="10">
    <location>
        <begin position="89"/>
        <end position="108"/>
    </location>
</feature>
<feature type="transmembrane region" description="Helical" evidence="10">
    <location>
        <begin position="6"/>
        <end position="26"/>
    </location>
</feature>
<evidence type="ECO:0000256" key="7">
    <source>
        <dbReference type="ARBA" id="ARBA00023136"/>
    </source>
</evidence>
<dbReference type="PANTHER" id="PTHR30309">
    <property type="entry name" value="INNER MEMBRANE PROTEIN YGIH"/>
    <property type="match status" value="1"/>
</dbReference>
<feature type="transmembrane region" description="Helical" evidence="10">
    <location>
        <begin position="120"/>
        <end position="141"/>
    </location>
</feature>
<dbReference type="EMBL" id="RZNH01000013">
    <property type="protein sequence ID" value="NOU60061.1"/>
    <property type="molecule type" value="Genomic_DNA"/>
</dbReference>
<gene>
    <name evidence="10 11" type="primary">plsY</name>
    <name evidence="11" type="ORF">ELS83_09510</name>
</gene>
<keyword evidence="11" id="KW-0012">Acyltransferase</keyword>
<dbReference type="NCBIfam" id="TIGR00023">
    <property type="entry name" value="glycerol-3-phosphate 1-O-acyltransferase PlsY"/>
    <property type="match status" value="1"/>
</dbReference>
<comment type="subunit">
    <text evidence="10">Probably interacts with PlsX.</text>
</comment>
<dbReference type="RefSeq" id="WP_171595339.1">
    <property type="nucleotide sequence ID" value="NZ_RZNH01000013.1"/>
</dbReference>
<dbReference type="EC" id="2.3.1.275" evidence="10"/>
<dbReference type="Pfam" id="PF02660">
    <property type="entry name" value="G3P_acyltransf"/>
    <property type="match status" value="1"/>
</dbReference>
<protein>
    <recommendedName>
        <fullName evidence="10">Glycerol-3-phosphate acyltransferase</fullName>
    </recommendedName>
    <alternativeName>
        <fullName evidence="10">Acyl-PO4 G3P acyltransferase</fullName>
    </alternativeName>
    <alternativeName>
        <fullName evidence="10">Acyl-phosphate--glycerol-3-phosphate acyltransferase</fullName>
    </alternativeName>
    <alternativeName>
        <fullName evidence="10">G3P acyltransferase</fullName>
        <shortName evidence="10">GPAT</shortName>
        <ecNumber evidence="10">2.3.1.275</ecNumber>
    </alternativeName>
    <alternativeName>
        <fullName evidence="10">Lysophosphatidic acid synthase</fullName>
        <shortName evidence="10">LPA synthase</shortName>
    </alternativeName>
</protein>
<keyword evidence="7 10" id="KW-0472">Membrane</keyword>
<evidence type="ECO:0000256" key="10">
    <source>
        <dbReference type="HAMAP-Rule" id="MF_01043"/>
    </source>
</evidence>
<keyword evidence="3 10" id="KW-0808">Transferase</keyword>
<keyword evidence="2 10" id="KW-0444">Lipid biosynthesis</keyword>
<dbReference type="GO" id="GO:0004366">
    <property type="term" value="F:glycerol-3-phosphate O-acyltransferase activity"/>
    <property type="evidence" value="ECO:0007669"/>
    <property type="project" value="UniProtKB-EC"/>
</dbReference>
<comment type="pathway">
    <text evidence="10">Lipid metabolism; phospholipid metabolism.</text>
</comment>
<evidence type="ECO:0000313" key="12">
    <source>
        <dbReference type="Proteomes" id="UP000732105"/>
    </source>
</evidence>
<evidence type="ECO:0000313" key="11">
    <source>
        <dbReference type="EMBL" id="NOU60061.1"/>
    </source>
</evidence>
<evidence type="ECO:0000256" key="2">
    <source>
        <dbReference type="ARBA" id="ARBA00022516"/>
    </source>
</evidence>
<evidence type="ECO:0000256" key="4">
    <source>
        <dbReference type="ARBA" id="ARBA00022692"/>
    </source>
</evidence>
<evidence type="ECO:0000256" key="9">
    <source>
        <dbReference type="ARBA" id="ARBA00023264"/>
    </source>
</evidence>
<evidence type="ECO:0000256" key="5">
    <source>
        <dbReference type="ARBA" id="ARBA00022989"/>
    </source>
</evidence>
<keyword evidence="6 10" id="KW-0443">Lipid metabolism</keyword>
<comment type="function">
    <text evidence="10">Catalyzes the transfer of an acyl group from acyl-phosphate (acyl-PO(4)) to glycerol-3-phosphate (G3P) to form lysophosphatidic acid (LPA). This enzyme utilizes acyl-phosphate as fatty acyl donor, but not acyl-CoA or acyl-ACP.</text>
</comment>
<keyword evidence="12" id="KW-1185">Reference proteome</keyword>
<evidence type="ECO:0000256" key="6">
    <source>
        <dbReference type="ARBA" id="ARBA00023098"/>
    </source>
</evidence>
<accession>A0ABX1WVU5</accession>
<feature type="transmembrane region" description="Helical" evidence="10">
    <location>
        <begin position="173"/>
        <end position="191"/>
    </location>
</feature>
<name>A0ABX1WVU5_9BACT</name>
<evidence type="ECO:0000256" key="8">
    <source>
        <dbReference type="ARBA" id="ARBA00023209"/>
    </source>
</evidence>
<evidence type="ECO:0000256" key="1">
    <source>
        <dbReference type="ARBA" id="ARBA00022475"/>
    </source>
</evidence>
<organism evidence="11 12">
    <name type="scientific">Marinifilum caeruleilacunae</name>
    <dbReference type="NCBI Taxonomy" id="2499076"/>
    <lineage>
        <taxon>Bacteria</taxon>
        <taxon>Pseudomonadati</taxon>
        <taxon>Bacteroidota</taxon>
        <taxon>Bacteroidia</taxon>
        <taxon>Marinilabiliales</taxon>
        <taxon>Marinifilaceae</taxon>
    </lineage>
</organism>
<comment type="catalytic activity">
    <reaction evidence="10">
        <text>an acyl phosphate + sn-glycerol 3-phosphate = a 1-acyl-sn-glycero-3-phosphate + phosphate</text>
        <dbReference type="Rhea" id="RHEA:34075"/>
        <dbReference type="ChEBI" id="CHEBI:43474"/>
        <dbReference type="ChEBI" id="CHEBI:57597"/>
        <dbReference type="ChEBI" id="CHEBI:57970"/>
        <dbReference type="ChEBI" id="CHEBI:59918"/>
        <dbReference type="EC" id="2.3.1.275"/>
    </reaction>
</comment>
<evidence type="ECO:0000256" key="3">
    <source>
        <dbReference type="ARBA" id="ARBA00022679"/>
    </source>
</evidence>
<reference evidence="11 12" key="1">
    <citation type="submission" date="2018-12" db="EMBL/GenBank/DDBJ databases">
        <title>Marinifilum JC070 sp. nov., a marine bacterium isolated from Yongle Blue Hole in the South China Sea.</title>
        <authorList>
            <person name="Fu T."/>
        </authorList>
    </citation>
    <scope>NUCLEOTIDE SEQUENCE [LARGE SCALE GENOMIC DNA]</scope>
    <source>
        <strain evidence="11 12">JC070</strain>
    </source>
</reference>
<keyword evidence="8 10" id="KW-0594">Phospholipid biosynthesis</keyword>
<comment type="similarity">
    <text evidence="10">Belongs to the PlsY family.</text>
</comment>
<dbReference type="PANTHER" id="PTHR30309:SF0">
    <property type="entry name" value="GLYCEROL-3-PHOSPHATE ACYLTRANSFERASE-RELATED"/>
    <property type="match status" value="1"/>
</dbReference>
<keyword evidence="4 10" id="KW-0812">Transmembrane</keyword>
<proteinExistence type="inferred from homology"/>
<dbReference type="InterPro" id="IPR003811">
    <property type="entry name" value="G3P_acylTferase_PlsY"/>
</dbReference>
<sequence>MTLFIWDYVLILIAYLVGSFPAGYVYTKIATGKDIRNFGSGNIGSTNVKRIAGSKISIYTQITDMAKGLLPVFLVMLILRYQLLNISPLLIYFVALATILGHNFSFVLKFKGGKGVNTTLGASVLISPLPVLISVAIYFIVKKGFKFVSLGSMAIAVCLPLSAYFLGYNQYTILYFMACALLIFVRHIANIKRLIKGSELS</sequence>
<feature type="transmembrane region" description="Helical" evidence="10">
    <location>
        <begin position="147"/>
        <end position="166"/>
    </location>
</feature>
<keyword evidence="1 10" id="KW-1003">Cell membrane</keyword>
<comment type="subcellular location">
    <subcellularLocation>
        <location evidence="10">Cell membrane</location>
        <topology evidence="10">Multi-pass membrane protein</topology>
    </subcellularLocation>
</comment>
<comment type="caution">
    <text evidence="11">The sequence shown here is derived from an EMBL/GenBank/DDBJ whole genome shotgun (WGS) entry which is preliminary data.</text>
</comment>
<keyword evidence="9 10" id="KW-1208">Phospholipid metabolism</keyword>
<keyword evidence="5 10" id="KW-1133">Transmembrane helix</keyword>